<evidence type="ECO:0000313" key="1">
    <source>
        <dbReference type="EMBL" id="CAI5445660.1"/>
    </source>
</evidence>
<keyword evidence="2" id="KW-1185">Reference proteome</keyword>
<name>A0A9P1N2P5_9PELO</name>
<evidence type="ECO:0000313" key="2">
    <source>
        <dbReference type="Proteomes" id="UP001152747"/>
    </source>
</evidence>
<proteinExistence type="predicted"/>
<dbReference type="AlphaFoldDB" id="A0A9P1N2P5"/>
<comment type="caution">
    <text evidence="1">The sequence shown here is derived from an EMBL/GenBank/DDBJ whole genome shotgun (WGS) entry which is preliminary data.</text>
</comment>
<reference evidence="1" key="1">
    <citation type="submission" date="2022-11" db="EMBL/GenBank/DDBJ databases">
        <authorList>
            <person name="Kikuchi T."/>
        </authorList>
    </citation>
    <scope>NUCLEOTIDE SEQUENCE</scope>
    <source>
        <strain evidence="1">PS1010</strain>
    </source>
</reference>
<protein>
    <submittedName>
        <fullName evidence="1">Uncharacterized protein</fullName>
    </submittedName>
</protein>
<dbReference type="EMBL" id="CANHGI010000003">
    <property type="protein sequence ID" value="CAI5445660.1"/>
    <property type="molecule type" value="Genomic_DNA"/>
</dbReference>
<organism evidence="1 2">
    <name type="scientific">Caenorhabditis angaria</name>
    <dbReference type="NCBI Taxonomy" id="860376"/>
    <lineage>
        <taxon>Eukaryota</taxon>
        <taxon>Metazoa</taxon>
        <taxon>Ecdysozoa</taxon>
        <taxon>Nematoda</taxon>
        <taxon>Chromadorea</taxon>
        <taxon>Rhabditida</taxon>
        <taxon>Rhabditina</taxon>
        <taxon>Rhabditomorpha</taxon>
        <taxon>Rhabditoidea</taxon>
        <taxon>Rhabditidae</taxon>
        <taxon>Peloderinae</taxon>
        <taxon>Caenorhabditis</taxon>
    </lineage>
</organism>
<sequence>MEEYMETGYSSDLKNINQKYIPNSIQYSLAIAQNLQYLKENSTKLYERQLKSLYIQKCESNKAEALKFLKNLQSLFYLEENEPCTLYNCFSNLAMDSNCSRAAETLYKVVVANVKDVFRINDFKLGNFTKAYNNALSTLWLFDHPAEKSELRKMFEFFKK</sequence>
<gene>
    <name evidence="1" type="ORF">CAMP_LOCUS8297</name>
</gene>
<accession>A0A9P1N2P5</accession>
<dbReference type="Proteomes" id="UP001152747">
    <property type="component" value="Unassembled WGS sequence"/>
</dbReference>